<dbReference type="GO" id="GO:0045217">
    <property type="term" value="P:cell-cell junction maintenance"/>
    <property type="evidence" value="ECO:0007669"/>
    <property type="project" value="TreeGrafter"/>
</dbReference>
<feature type="domain" description="SRCR" evidence="12">
    <location>
        <begin position="660"/>
        <end position="766"/>
    </location>
</feature>
<gene>
    <name evidence="13" type="ORF">NMOB1V02_LOCUS3976</name>
</gene>
<evidence type="ECO:0000256" key="9">
    <source>
        <dbReference type="PROSITE-ProRule" id="PRU00196"/>
    </source>
</evidence>
<dbReference type="InterPro" id="IPR006626">
    <property type="entry name" value="PbH1"/>
</dbReference>
<dbReference type="EMBL" id="CAJPEX010000576">
    <property type="protein sequence ID" value="CAG0916352.1"/>
    <property type="molecule type" value="Genomic_DNA"/>
</dbReference>
<dbReference type="SUPFAM" id="SSF51126">
    <property type="entry name" value="Pectin lyase-like"/>
    <property type="match status" value="3"/>
</dbReference>
<dbReference type="Pfam" id="PF13229">
    <property type="entry name" value="Beta_helix"/>
    <property type="match status" value="1"/>
</dbReference>
<dbReference type="FunFam" id="3.10.250.10:FF:000016">
    <property type="entry name" value="Scavenger receptor cysteine-rich protein type 12"/>
    <property type="match status" value="1"/>
</dbReference>
<keyword evidence="5 11" id="KW-1133">Transmembrane helix</keyword>
<organism evidence="13">
    <name type="scientific">Notodromas monacha</name>
    <dbReference type="NCBI Taxonomy" id="399045"/>
    <lineage>
        <taxon>Eukaryota</taxon>
        <taxon>Metazoa</taxon>
        <taxon>Ecdysozoa</taxon>
        <taxon>Arthropoda</taxon>
        <taxon>Crustacea</taxon>
        <taxon>Oligostraca</taxon>
        <taxon>Ostracoda</taxon>
        <taxon>Podocopa</taxon>
        <taxon>Podocopida</taxon>
        <taxon>Cypridocopina</taxon>
        <taxon>Cypridoidea</taxon>
        <taxon>Cyprididae</taxon>
        <taxon>Notodromas</taxon>
    </lineage>
</organism>
<dbReference type="InterPro" id="IPR012334">
    <property type="entry name" value="Pectin_lyas_fold"/>
</dbReference>
<evidence type="ECO:0000256" key="2">
    <source>
        <dbReference type="ARBA" id="ARBA00022692"/>
    </source>
</evidence>
<feature type="compositionally biased region" description="Basic and acidic residues" evidence="10">
    <location>
        <begin position="2614"/>
        <end position="2626"/>
    </location>
</feature>
<feature type="compositionally biased region" description="Low complexity" evidence="10">
    <location>
        <begin position="2627"/>
        <end position="2645"/>
    </location>
</feature>
<dbReference type="SUPFAM" id="SSF56487">
    <property type="entry name" value="SRCR-like"/>
    <property type="match status" value="2"/>
</dbReference>
<evidence type="ECO:0000256" key="7">
    <source>
        <dbReference type="ARBA" id="ARBA00023157"/>
    </source>
</evidence>
<dbReference type="PROSITE" id="PS00420">
    <property type="entry name" value="SRCR_1"/>
    <property type="match status" value="1"/>
</dbReference>
<comment type="caution">
    <text evidence="9">Lacks conserved residue(s) required for the propagation of feature annotation.</text>
</comment>
<dbReference type="InterPro" id="IPR053243">
    <property type="entry name" value="SJ_maturation_regulator"/>
</dbReference>
<feature type="compositionally biased region" description="Polar residues" evidence="10">
    <location>
        <begin position="2704"/>
        <end position="2715"/>
    </location>
</feature>
<reference evidence="13" key="1">
    <citation type="submission" date="2020-11" db="EMBL/GenBank/DDBJ databases">
        <authorList>
            <person name="Tran Van P."/>
        </authorList>
    </citation>
    <scope>NUCLEOTIDE SEQUENCE</scope>
</reference>
<proteinExistence type="predicted"/>
<evidence type="ECO:0000256" key="3">
    <source>
        <dbReference type="ARBA" id="ARBA00022729"/>
    </source>
</evidence>
<dbReference type="InterPro" id="IPR016187">
    <property type="entry name" value="CTDL_fold"/>
</dbReference>
<evidence type="ECO:0000256" key="8">
    <source>
        <dbReference type="ARBA" id="ARBA00023180"/>
    </source>
</evidence>
<keyword evidence="4" id="KW-0677">Repeat</keyword>
<evidence type="ECO:0000259" key="12">
    <source>
        <dbReference type="PROSITE" id="PS50287"/>
    </source>
</evidence>
<feature type="region of interest" description="Disordered" evidence="10">
    <location>
        <begin position="2575"/>
        <end position="2674"/>
    </location>
</feature>
<keyword evidence="3" id="KW-0732">Signal</keyword>
<dbReference type="PANTHER" id="PTHR47653:SF1">
    <property type="entry name" value="DELETED IN MALIGNANT BRAIN TUMORS 1 PROTEIN"/>
    <property type="match status" value="1"/>
</dbReference>
<feature type="disulfide bond" evidence="9">
    <location>
        <begin position="733"/>
        <end position="743"/>
    </location>
</feature>
<feature type="domain" description="SRCR" evidence="12">
    <location>
        <begin position="1522"/>
        <end position="1646"/>
    </location>
</feature>
<dbReference type="SMART" id="SM00202">
    <property type="entry name" value="SR"/>
    <property type="match status" value="2"/>
</dbReference>
<feature type="region of interest" description="Disordered" evidence="10">
    <location>
        <begin position="2692"/>
        <end position="2741"/>
    </location>
</feature>
<dbReference type="PRINTS" id="PR00258">
    <property type="entry name" value="SPERACTRCPTR"/>
</dbReference>
<keyword evidence="7 9" id="KW-1015">Disulfide bond</keyword>
<evidence type="ECO:0000256" key="5">
    <source>
        <dbReference type="ARBA" id="ARBA00022989"/>
    </source>
</evidence>
<dbReference type="GO" id="GO:0016020">
    <property type="term" value="C:membrane"/>
    <property type="evidence" value="ECO:0007669"/>
    <property type="project" value="UniProtKB-SubCell"/>
</dbReference>
<dbReference type="InterPro" id="IPR001190">
    <property type="entry name" value="SRCR"/>
</dbReference>
<accession>A0A7R9GBG9</accession>
<name>A0A7R9GBG9_9CRUS</name>
<evidence type="ECO:0000256" key="11">
    <source>
        <dbReference type="SAM" id="Phobius"/>
    </source>
</evidence>
<dbReference type="PANTHER" id="PTHR47653">
    <property type="entry name" value="PROTEIN BARK BEETLE"/>
    <property type="match status" value="1"/>
</dbReference>
<dbReference type="Gene3D" id="2.160.20.10">
    <property type="entry name" value="Single-stranded right-handed beta-helix, Pectin lyase-like"/>
    <property type="match status" value="2"/>
</dbReference>
<evidence type="ECO:0000256" key="6">
    <source>
        <dbReference type="ARBA" id="ARBA00023136"/>
    </source>
</evidence>
<evidence type="ECO:0000256" key="10">
    <source>
        <dbReference type="SAM" id="MobiDB-lite"/>
    </source>
</evidence>
<dbReference type="EMBL" id="OA882613">
    <property type="protein sequence ID" value="CAD7276200.1"/>
    <property type="molecule type" value="Genomic_DNA"/>
</dbReference>
<keyword evidence="6 11" id="KW-0472">Membrane</keyword>
<feature type="region of interest" description="Disordered" evidence="10">
    <location>
        <begin position="2540"/>
        <end position="2561"/>
    </location>
</feature>
<keyword evidence="14" id="KW-1185">Reference proteome</keyword>
<protein>
    <recommendedName>
        <fullName evidence="12">SRCR domain-containing protein</fullName>
    </recommendedName>
</protein>
<evidence type="ECO:0000313" key="13">
    <source>
        <dbReference type="EMBL" id="CAD7276200.1"/>
    </source>
</evidence>
<dbReference type="Gene3D" id="3.10.250.10">
    <property type="entry name" value="SRCR-like domain"/>
    <property type="match status" value="2"/>
</dbReference>
<evidence type="ECO:0000256" key="1">
    <source>
        <dbReference type="ARBA" id="ARBA00004167"/>
    </source>
</evidence>
<dbReference type="InterPro" id="IPR039448">
    <property type="entry name" value="Beta_helix"/>
</dbReference>
<feature type="non-terminal residue" evidence="13">
    <location>
        <position position="1"/>
    </location>
</feature>
<dbReference type="Proteomes" id="UP000678499">
    <property type="component" value="Unassembled WGS sequence"/>
</dbReference>
<dbReference type="Pfam" id="PF00530">
    <property type="entry name" value="SRCR"/>
    <property type="match status" value="2"/>
</dbReference>
<dbReference type="PROSITE" id="PS50287">
    <property type="entry name" value="SRCR_2"/>
    <property type="match status" value="2"/>
</dbReference>
<keyword evidence="2 11" id="KW-0812">Transmembrane</keyword>
<feature type="disulfide bond" evidence="9">
    <location>
        <begin position="1609"/>
        <end position="1619"/>
    </location>
</feature>
<feature type="compositionally biased region" description="Pro residues" evidence="10">
    <location>
        <begin position="2661"/>
        <end position="2671"/>
    </location>
</feature>
<keyword evidence="8" id="KW-0325">Glycoprotein</keyword>
<evidence type="ECO:0000313" key="14">
    <source>
        <dbReference type="Proteomes" id="UP000678499"/>
    </source>
</evidence>
<dbReference type="SMART" id="SM00710">
    <property type="entry name" value="PbH1"/>
    <property type="match status" value="15"/>
</dbReference>
<feature type="compositionally biased region" description="Polar residues" evidence="10">
    <location>
        <begin position="2732"/>
        <end position="2741"/>
    </location>
</feature>
<feature type="transmembrane region" description="Helical" evidence="11">
    <location>
        <begin position="2361"/>
        <end position="2385"/>
    </location>
</feature>
<comment type="subcellular location">
    <subcellularLocation>
        <location evidence="1">Membrane</location>
        <topology evidence="1">Single-pass membrane protein</topology>
    </subcellularLocation>
</comment>
<dbReference type="OrthoDB" id="536948at2759"/>
<dbReference type="SUPFAM" id="SSF56436">
    <property type="entry name" value="C-type lectin-like"/>
    <property type="match status" value="1"/>
</dbReference>
<evidence type="ECO:0000256" key="4">
    <source>
        <dbReference type="ARBA" id="ARBA00022737"/>
    </source>
</evidence>
<dbReference type="InterPro" id="IPR011050">
    <property type="entry name" value="Pectin_lyase_fold/virulence"/>
</dbReference>
<sequence length="2741" mass="309092">IYGLPHVVPAAVAYRYTFGFTEGHGAYFNTSDGLIAVESCKFLRNGGDGIKFTFHDTVPEMRSLNGRSYVDICKDSIPSGAAYPVYIVAKQHVTSYSSLDCPQDYYNDYGSDGVLTVHFNYMYAEKDETGEILVYDGTDETSRLIGSFRVSNNTRPASMTTTSRGLRIRFKARPRSDLVVFMEVTQSPRRGKAYDLRIDGSDVQDNDGRGVDVENMRSQVHLHKSEITGNNHAAGVSIRGGVGDVNVTHSIIARNQGDGVNVTHGGGARNVSRCEISRNEGRGVAVWLNKTRHDFSVTQETTVEYSVIKENRWAGVFVGNFCTPFAVVNVSGNEFSDGISYGVDIWSCWHPENTKYPNTLVQVGHNSFLRNKIALRMEPVADANVTVEWNEFREQKVGTVLIRNGDREEVEFLPASVVVSDNTFRKNTGIFVANLGLSEFVKNQNLTFTRNFVQDNVVSEPFDSLNPRSRVAAVVVLTSPSVNVFRNVFSNPESKYELGVHYEDQSVDINCTHNWLGSRKERDIYDRLFDRKNRYNLARIQFKPFLLISNNPNTESVSDDEMFIPDFGPSEDKVEIGGEIEGRVFLDDSKNNVYYVKQDIYVRPGGELTITPGVVLQFHHGVGMMVAGKLHAEGEGSNLKDRVTFTLFEQEKRNMTSIKVRLIGGKDSREGRLQIKQGTRWGTVCRMGWTIEAASLACRQMGYSLNPSDWLLERSEMPPVGTNEDILFSNVECSDLDTDITECNIETSDDFENTCTHEDDVGLRCYDVSWGGIRMSMTAEKSTLKYALIEKAGLFDHATNTFKPGSFLFSDSFNSNQELKNLSLNILGIRNHYFKTISRFAAIQIDFGRHILDNLEVSDNWSDGLGMLHSDIYFFDPDVNTLSNSKVHRNRGNGISIRSLGMNVRNSDFENNWLSGIQYNAFLSRKEQREIVSWLRMSSYKKYDLSAMDEGIIMLENHDPIFLVVQQSPEVVPKKQLQIKTKDENVIAIYVFSPIHHRSTEKLTIYDHQFVDLADRVWDLRKHLLAFPANSSSFAFNLFYSSGEAPVGGIVIMLKAVRVRDLPVVPGNFPGVFPALRIVQSRFTYNRHGVSALLYNRYLSDSRDRYLRPLKAYVEVVDSSIDQSQREAVFLHTPFRELDVDANMTEFYFSFNRTLFTGNSKGVLQFSRDARQSNNLFHWVFRDNTLEGNKDGGIDINLPYVWQYNENQTHSVYMRNNTLRSNQNFGVTIDGHFARTEILENRFESNECKAGLLALKGMEKEMSISQNIIQRNFGTFMVLFNMDSQSEILGLVSANFRMNKVKRNRFTVLRGAYLGKYEPASYVIGLKGVQNINITNNLLGENEMDYELLAGIRTSSINNYVNVRENWWGTASGSQIRQQIFDFDDWNSYAIANFEPFYTSDRFDSPLSRDYEHSSKPGTNAEFLGGRLSHPTVLVRREKPYIVKSDLTVEDGVTLNIEAGVELEFYPSVGILVLGTLRAMGTERRPIRMRPIFVDKMQVVPIGRHSRSKAMNSALSFKNPMVRLCIEGICSDEDTTGAISNAGFVEMYNATTLQWVPICDHRFSERNAEVVCRELGFDTLNINFKFGPRIELHPDSLRRVISWPEPLRCDGDEKSLETCSIRMNGQIYGATYECPYDGAFLFVECGERNLRNNSEYWGGIRFSVPNFEYSMVHRRLHDHETHEPFHIAESVLEHVEIEGAGVLHGELSPAVESVLVTPKIWYTTIRNSAWHGISMVAPFEDAKLLHNRIENNQGAGISTLVLNGDGQASALSSFTPLTSAPLSYGLFGLVDICDTNKEIEVEERIILYYKYDNRPVDCVKIFTSSYQIKTFGFRLLYFNLFNSTGEAGTPDKITLFDGDVYNITSKKFLADIVAGKDNGREFHTTLTTSLSVKLHASGGSGNLGFLAEVVTIPVSAVGFTPVQTLDFVLNFFPNGFHDSCPILISGRDIQHNISYSIIANNSQGAILYSTAGEVNPIVTLERNQFNYNGRLLYGNFTTSLAAVVMNVQNTRNIFFKNNLVRGNQGGLWVKADAYSRATALKLYISNSFFTDTQTNSALVVKGNPSGTYQDVDMFHTYITRSNCSYENVILLEKVLANLTYNYIHNNRGRFIMRVDGFNRVRLPIFQTFSHNGFYYNVALDRDRPAVIVAGSAGQQYVDNVFVNPYTPLEMMTLNVSSSDVWKTPIDAVENWWGYNQSNVVQGRIRDKKDEEDLLEVRSNPYRMSNKLKTDDVLFKNLMAFYRTLLSGKCPPGHVLIGETCFIYIGAPVTFEEAKEFCKMDNSSMPYLQKDYIDVFRYITSRQDDFQRYDFVWAQHYDILRSCSAFIDLRIERVECHYRFPFLCETDTRIEINAFTWLSDGIAVAAISATLCAVFVIMLCLAFWFIKSRHRHQEKLERRNSIRASMRSTRSIVSSTSGGLNEYAFRRRILQDQKSTTGSQITGLTGLTDLAKLHGSMDSVTEKSQFDSSVDDNQSSYETYEARNPTMSSHMTIVGIPEVPPGQSRKRVDAMVHPHFNHNPHLSYHNNGFRDVSMSTVMSHKTNHNGLHEPDGEQQQSNHVEHDRDLWDAQSDLSSSAATPYYSGRSTFRAPSEQDSTFSEMPAGHRGTMNSHMPDFSKREVIGKEESPPSQRSPSSASARYAQAQSISTSIRRGAGAASPYRRPPSLPPLPPTMATIQPFSSIPVSSAASTAAMPTTIPSGPHYASTTLTTESGTSPEDRNDVNGESNMGARTKSQPLETAM</sequence>
<dbReference type="InterPro" id="IPR036772">
    <property type="entry name" value="SRCR-like_dom_sf"/>
</dbReference>